<evidence type="ECO:0000256" key="2">
    <source>
        <dbReference type="SAM" id="SignalP"/>
    </source>
</evidence>
<feature type="chain" id="PRO_5007294078" evidence="2">
    <location>
        <begin position="22"/>
        <end position="235"/>
    </location>
</feature>
<reference evidence="3 4" key="1">
    <citation type="journal article" date="2015" name="Genome Biol. Evol.">
        <title>Phylogenomic analyses indicate that early fungi evolved digesting cell walls of algal ancestors of land plants.</title>
        <authorList>
            <person name="Chang Y."/>
            <person name="Wang S."/>
            <person name="Sekimoto S."/>
            <person name="Aerts A.L."/>
            <person name="Choi C."/>
            <person name="Clum A."/>
            <person name="LaButti K.M."/>
            <person name="Lindquist E.A."/>
            <person name="Yee Ngan C."/>
            <person name="Ohm R.A."/>
            <person name="Salamov A.A."/>
            <person name="Grigoriev I.V."/>
            <person name="Spatafora J.W."/>
            <person name="Berbee M.L."/>
        </authorList>
    </citation>
    <scope>NUCLEOTIDE SEQUENCE [LARGE SCALE GENOMIC DNA]</scope>
    <source>
        <strain evidence="3 4">NRRL 28638</strain>
    </source>
</reference>
<evidence type="ECO:0000313" key="3">
    <source>
        <dbReference type="EMBL" id="KXN66126.1"/>
    </source>
</evidence>
<keyword evidence="2" id="KW-0732">Signal</keyword>
<keyword evidence="1" id="KW-1133">Transmembrane helix</keyword>
<sequence>MYFSIALNMLIYLIGLSVVRAMPLVRRNSLNSSSIPWVTIVIGLVSGISVLILGYIGFRVYRRYKQPLPNANPSPHANELLTSKTSTKPHPLMQLFGSVRSTKSIPNAMESQISLKTINSVYPLPPQQSNNNSSTNLKLGHHLDKPKIQHLPTDSWDQYMSIIKNDINHHFGPPPPLSHSRGCSNESTCGLLSPKEDDLATSYLSSKVGELRRRASCTEALSPPKRFERVEIDFL</sequence>
<keyword evidence="1" id="KW-0812">Transmembrane</keyword>
<accession>A0A137NTS3</accession>
<proteinExistence type="predicted"/>
<dbReference type="EMBL" id="KQ964764">
    <property type="protein sequence ID" value="KXN66126.1"/>
    <property type="molecule type" value="Genomic_DNA"/>
</dbReference>
<protein>
    <submittedName>
        <fullName evidence="3">Uncharacterized protein</fullName>
    </submittedName>
</protein>
<feature type="signal peptide" evidence="2">
    <location>
        <begin position="1"/>
        <end position="21"/>
    </location>
</feature>
<gene>
    <name evidence="3" type="ORF">CONCODRAFT_80593</name>
</gene>
<keyword evidence="1" id="KW-0472">Membrane</keyword>
<dbReference type="AlphaFoldDB" id="A0A137NTS3"/>
<organism evidence="3 4">
    <name type="scientific">Conidiobolus coronatus (strain ATCC 28846 / CBS 209.66 / NRRL 28638)</name>
    <name type="common">Delacroixia coronata</name>
    <dbReference type="NCBI Taxonomy" id="796925"/>
    <lineage>
        <taxon>Eukaryota</taxon>
        <taxon>Fungi</taxon>
        <taxon>Fungi incertae sedis</taxon>
        <taxon>Zoopagomycota</taxon>
        <taxon>Entomophthoromycotina</taxon>
        <taxon>Entomophthoromycetes</taxon>
        <taxon>Entomophthorales</taxon>
        <taxon>Ancylistaceae</taxon>
        <taxon>Conidiobolus</taxon>
    </lineage>
</organism>
<evidence type="ECO:0000313" key="4">
    <source>
        <dbReference type="Proteomes" id="UP000070444"/>
    </source>
</evidence>
<keyword evidence="4" id="KW-1185">Reference proteome</keyword>
<name>A0A137NTS3_CONC2</name>
<feature type="transmembrane region" description="Helical" evidence="1">
    <location>
        <begin position="37"/>
        <end position="58"/>
    </location>
</feature>
<dbReference type="Proteomes" id="UP000070444">
    <property type="component" value="Unassembled WGS sequence"/>
</dbReference>
<evidence type="ECO:0000256" key="1">
    <source>
        <dbReference type="SAM" id="Phobius"/>
    </source>
</evidence>